<dbReference type="InterPro" id="IPR032812">
    <property type="entry name" value="SbsA_Ig"/>
</dbReference>
<dbReference type="InterPro" id="IPR013320">
    <property type="entry name" value="ConA-like_dom_sf"/>
</dbReference>
<evidence type="ECO:0000259" key="10">
    <source>
        <dbReference type="Pfam" id="PF13205"/>
    </source>
</evidence>
<dbReference type="InterPro" id="IPR050738">
    <property type="entry name" value="Sulfatase"/>
</dbReference>
<dbReference type="Pfam" id="PF13205">
    <property type="entry name" value="Big_5"/>
    <property type="match status" value="2"/>
</dbReference>
<evidence type="ECO:0000256" key="5">
    <source>
        <dbReference type="ARBA" id="ARBA00022801"/>
    </source>
</evidence>
<feature type="domain" description="SbsA Ig-like" evidence="10">
    <location>
        <begin position="482"/>
        <end position="594"/>
    </location>
</feature>
<dbReference type="InterPro" id="IPR000917">
    <property type="entry name" value="Sulfatase_N"/>
</dbReference>
<accession>A0ABN6H9N5</accession>
<reference evidence="11 12" key="1">
    <citation type="submission" date="2021-06" db="EMBL/GenBank/DDBJ databases">
        <title>Complete genome of Haloferula helveola possessing various polysaccharide degrading enzymes.</title>
        <authorList>
            <person name="Takami H."/>
            <person name="Huang C."/>
            <person name="Hamasaki K."/>
        </authorList>
    </citation>
    <scope>NUCLEOTIDE SEQUENCE [LARGE SCALE GENOMIC DNA]</scope>
    <source>
        <strain evidence="11 12">CN-1</strain>
    </source>
</reference>
<dbReference type="PANTHER" id="PTHR42693:SF42">
    <property type="entry name" value="ARYLSULFATASE G"/>
    <property type="match status" value="1"/>
</dbReference>
<name>A0ABN6H9N5_9BACT</name>
<evidence type="ECO:0000256" key="7">
    <source>
        <dbReference type="SAM" id="MobiDB-lite"/>
    </source>
</evidence>
<evidence type="ECO:0000256" key="8">
    <source>
        <dbReference type="SAM" id="SignalP"/>
    </source>
</evidence>
<feature type="domain" description="SbsA Ig-like" evidence="10">
    <location>
        <begin position="601"/>
        <end position="713"/>
    </location>
</feature>
<evidence type="ECO:0000256" key="4">
    <source>
        <dbReference type="ARBA" id="ARBA00022729"/>
    </source>
</evidence>
<evidence type="ECO:0008006" key="13">
    <source>
        <dbReference type="Google" id="ProtNLM"/>
    </source>
</evidence>
<protein>
    <recommendedName>
        <fullName evidence="13">LamG-like jellyroll fold domain-containing protein</fullName>
    </recommendedName>
</protein>
<gene>
    <name evidence="11" type="ORF">HAHE_25760</name>
</gene>
<dbReference type="Pfam" id="PF13385">
    <property type="entry name" value="Laminin_G_3"/>
    <property type="match status" value="2"/>
</dbReference>
<organism evidence="11 12">
    <name type="scientific">Haloferula helveola</name>
    <dbReference type="NCBI Taxonomy" id="490095"/>
    <lineage>
        <taxon>Bacteria</taxon>
        <taxon>Pseudomonadati</taxon>
        <taxon>Verrucomicrobiota</taxon>
        <taxon>Verrucomicrobiia</taxon>
        <taxon>Verrucomicrobiales</taxon>
        <taxon>Verrucomicrobiaceae</taxon>
        <taxon>Haloferula</taxon>
    </lineage>
</organism>
<dbReference type="Proteomes" id="UP001374893">
    <property type="component" value="Chromosome"/>
</dbReference>
<dbReference type="SUPFAM" id="SSF53649">
    <property type="entry name" value="Alkaline phosphatase-like"/>
    <property type="match status" value="1"/>
</dbReference>
<keyword evidence="5" id="KW-0378">Hydrolase</keyword>
<evidence type="ECO:0000256" key="6">
    <source>
        <dbReference type="ARBA" id="ARBA00022837"/>
    </source>
</evidence>
<evidence type="ECO:0000256" key="3">
    <source>
        <dbReference type="ARBA" id="ARBA00022723"/>
    </source>
</evidence>
<dbReference type="Gene3D" id="3.40.720.10">
    <property type="entry name" value="Alkaline Phosphatase, subunit A"/>
    <property type="match status" value="2"/>
</dbReference>
<comment type="similarity">
    <text evidence="2">Belongs to the sulfatase family.</text>
</comment>
<dbReference type="Pfam" id="PF00884">
    <property type="entry name" value="Sulfatase"/>
    <property type="match status" value="1"/>
</dbReference>
<feature type="chain" id="PRO_5045627710" description="LamG-like jellyroll fold domain-containing protein" evidence="8">
    <location>
        <begin position="35"/>
        <end position="1307"/>
    </location>
</feature>
<dbReference type="InterPro" id="IPR017850">
    <property type="entry name" value="Alkaline_phosphatase_core_sf"/>
</dbReference>
<feature type="region of interest" description="Disordered" evidence="7">
    <location>
        <begin position="266"/>
        <end position="290"/>
    </location>
</feature>
<keyword evidence="3" id="KW-0479">Metal-binding</keyword>
<keyword evidence="12" id="KW-1185">Reference proteome</keyword>
<evidence type="ECO:0000256" key="1">
    <source>
        <dbReference type="ARBA" id="ARBA00001913"/>
    </source>
</evidence>
<comment type="cofactor">
    <cofactor evidence="1">
        <name>Ca(2+)</name>
        <dbReference type="ChEBI" id="CHEBI:29108"/>
    </cofactor>
</comment>
<feature type="signal peptide" evidence="8">
    <location>
        <begin position="1"/>
        <end position="34"/>
    </location>
</feature>
<evidence type="ECO:0000256" key="2">
    <source>
        <dbReference type="ARBA" id="ARBA00008779"/>
    </source>
</evidence>
<keyword evidence="6" id="KW-0106">Calcium</keyword>
<dbReference type="Gene3D" id="2.60.120.200">
    <property type="match status" value="2"/>
</dbReference>
<dbReference type="EMBL" id="AP024702">
    <property type="protein sequence ID" value="BCX48668.1"/>
    <property type="molecule type" value="Genomic_DNA"/>
</dbReference>
<sequence length="1307" mass="137549">MEDQPMRTFVHRRRRLPRAGRAALLTLLVGSASAQSLIHHWRLDGDATDAVGSADGTENGGMTYAVGQFGQAASLDGADDFITTAAGALVPITDCTLTAWVFWDDGDDRGRIAGGQSGGSEGEVFSLSRSTAVQGGTDRKLFLNLLPNGGQGGSITESADSTISIGTWMHVAYTVDSTNGTTIYLNGAPVGTNPTRTTHTPATNFAIGGRADAAQDFFDGLMDEVAIFSGVLDAAQLSNVMSFGAENFDAPPQVLLSHWKLDETSGQTAADSAGASPGTLGISASAETEDPTVNQPGVFGTAYRFDTVDLDRVDVPNFAPFGGFNTGSICGWFKKSSATRGAVLSYGEGTSSSDRLVVELQDTGVLRLVIRENNSNLIELQTTATYLDDVWHHFAWVQDGSGVTLYLDGAEVTSFGIETNGSAWFDSVTNVGQMTLGYEARTGGVQLPFGGSVDDIAIFSRPITTQELANIISSGAESYDTDATAPTITALSPDGDTGVYPASSLVATFSENIVLTGLGTITITDTDDGSGTQVISLPDAGQVTVAGNTLTVNPSTNLEFGANFEVVISADAIEDGASPPNSFAGTSGGQWTFSVAAEDLSAPVITLKSPLDDAIDVSRASDIVATFDDPILVGSGNIVIKDLFDDSTTQTIAVTDPSQVSVSGNVLTIDPSTLLSADRAYAVQIDAGAVKNYTDVGFGGISNADVTTWNFQTRELSPNVVFILGDDQAWYDYSFMRRPSVEQTAINMNPSIYQVAETPAIDSLADQGIVFTHGYTPPICRPSLASMVTGAYPHQTLITGNDPASGPDTAVEDRMQVMNPLPRTLADELGYTSFQTGKWWEGDFANGGFTHGDTVNSTAGGTEPPQWSGGKPGYVTARHGDWGLMAGRVDYVNDVAAPASPIPYANTIQTATDFIDAQVTGEQPFFLWYAPFLPHTPHDPPTGLISKYDALISEPNETGDYFAKYYANIERFDGGVGALLDHLDTAGIADNTIVVLICDNGWINRDNASAYDARSKQTPYQGGIRTPIIVRWPDQIKAGGAIEPQIVTTPVSVVDLAPTVLGALDLVPTPEMTGLDLLDLGAVGARDTVFTEDSSHDIADLNDPSQSLESRVAIRDGWKLILFTTGVAELYHLFDASTGNAIDPFETNDLSASNPGLVNELTAAIVNWYSVGTKTFATWIGDPGFGLAGGDQGFDLDPDGDNLANGLESWFGTHPGEFNPGLASVEVTAGNLSFTHPISPNPPTDLVGYYEWSPNLTDWYAGDGIDGPGGGLTVTISSVIDNSTATVTAAPSQPVPSIFVRAGVVQP</sequence>
<evidence type="ECO:0000313" key="12">
    <source>
        <dbReference type="Proteomes" id="UP001374893"/>
    </source>
</evidence>
<dbReference type="PANTHER" id="PTHR42693">
    <property type="entry name" value="ARYLSULFATASE FAMILY MEMBER"/>
    <property type="match status" value="1"/>
</dbReference>
<keyword evidence="4 8" id="KW-0732">Signal</keyword>
<evidence type="ECO:0000259" key="9">
    <source>
        <dbReference type="Pfam" id="PF00884"/>
    </source>
</evidence>
<feature type="domain" description="Sulfatase N-terminal" evidence="9">
    <location>
        <begin position="718"/>
        <end position="1065"/>
    </location>
</feature>
<dbReference type="SUPFAM" id="SSF49899">
    <property type="entry name" value="Concanavalin A-like lectins/glucanases"/>
    <property type="match status" value="2"/>
</dbReference>
<evidence type="ECO:0000313" key="11">
    <source>
        <dbReference type="EMBL" id="BCX48668.1"/>
    </source>
</evidence>
<proteinExistence type="inferred from homology"/>